<gene>
    <name evidence="1" type="ORF">ITX44_01300</name>
</gene>
<keyword evidence="2" id="KW-1185">Reference proteome</keyword>
<reference evidence="1 2" key="1">
    <citation type="submission" date="2021-01" db="EMBL/GenBank/DDBJ databases">
        <title>Streptomyces acididurans sp. nov., isolated from a peat swamp forest soil.</title>
        <authorList>
            <person name="Chantavorakit T."/>
            <person name="Duangmal K."/>
        </authorList>
    </citation>
    <scope>NUCLEOTIDE SEQUENCE [LARGE SCALE GENOMIC DNA]</scope>
    <source>
        <strain evidence="1 2">KK5PA1</strain>
    </source>
</reference>
<comment type="caution">
    <text evidence="1">The sequence shown here is derived from an EMBL/GenBank/DDBJ whole genome shotgun (WGS) entry which is preliminary data.</text>
</comment>
<protein>
    <submittedName>
        <fullName evidence="1">Uncharacterized protein</fullName>
    </submittedName>
</protein>
<sequence>MAEALGSEDQEVAALSGWVIRTEADAVADTWAPALRGLQERMSAAADALRQCATSHEWNETLIGRDFEELG</sequence>
<evidence type="ECO:0000313" key="2">
    <source>
        <dbReference type="Proteomes" id="UP000749040"/>
    </source>
</evidence>
<organism evidence="1 2">
    <name type="scientific">Actinacidiphila acididurans</name>
    <dbReference type="NCBI Taxonomy" id="2784346"/>
    <lineage>
        <taxon>Bacteria</taxon>
        <taxon>Bacillati</taxon>
        <taxon>Actinomycetota</taxon>
        <taxon>Actinomycetes</taxon>
        <taxon>Kitasatosporales</taxon>
        <taxon>Streptomycetaceae</taxon>
        <taxon>Actinacidiphila</taxon>
    </lineage>
</organism>
<dbReference type="RefSeq" id="WP_205355055.1">
    <property type="nucleotide sequence ID" value="NZ_JADKYB010000001.1"/>
</dbReference>
<accession>A0ABS2TK31</accession>
<dbReference type="EMBL" id="JADKYB010000001">
    <property type="protein sequence ID" value="MBM9503182.1"/>
    <property type="molecule type" value="Genomic_DNA"/>
</dbReference>
<dbReference type="Proteomes" id="UP000749040">
    <property type="component" value="Unassembled WGS sequence"/>
</dbReference>
<evidence type="ECO:0000313" key="1">
    <source>
        <dbReference type="EMBL" id="MBM9503182.1"/>
    </source>
</evidence>
<name>A0ABS2TK31_9ACTN</name>
<proteinExistence type="predicted"/>